<dbReference type="KEGG" id="tpx:Turpa_3493"/>
<proteinExistence type="predicted"/>
<dbReference type="Proteomes" id="UP000006048">
    <property type="component" value="Chromosome"/>
</dbReference>
<dbReference type="AlphaFoldDB" id="I4BA23"/>
<gene>
    <name evidence="1" type="ordered locus">Turpa_3493</name>
</gene>
<evidence type="ECO:0000313" key="1">
    <source>
        <dbReference type="EMBL" id="AFM14130.1"/>
    </source>
</evidence>
<protein>
    <submittedName>
        <fullName evidence="1">Uncharacterized protein</fullName>
    </submittedName>
</protein>
<dbReference type="EMBL" id="CP002959">
    <property type="protein sequence ID" value="AFM14130.1"/>
    <property type="molecule type" value="Genomic_DNA"/>
</dbReference>
<organism evidence="1 2">
    <name type="scientific">Turneriella parva (strain ATCC BAA-1111 / DSM 21527 / NCTC 11395 / H)</name>
    <name type="common">Leptospira parva</name>
    <dbReference type="NCBI Taxonomy" id="869212"/>
    <lineage>
        <taxon>Bacteria</taxon>
        <taxon>Pseudomonadati</taxon>
        <taxon>Spirochaetota</taxon>
        <taxon>Spirochaetia</taxon>
        <taxon>Leptospirales</taxon>
        <taxon>Leptospiraceae</taxon>
        <taxon>Turneriella</taxon>
    </lineage>
</organism>
<dbReference type="HOGENOM" id="CLU_1488405_0_0_12"/>
<dbReference type="RefSeq" id="WP_014804616.1">
    <property type="nucleotide sequence ID" value="NC_018020.1"/>
</dbReference>
<sequence length="181" mass="20736">MTKKIGILLTFLLSGHIFPVEQIPETLEAFDKEIRTLEPFEKKPHGLSEYRNTFWLEQGNVTKEKIIKIAESFQGKTILGIRIFEELSVYEDLDRFPYVANAPIPNKKAIYVSLYGCLSDTTKKIPEEAKKYKDSTYGLAITLKFHGKYDKVKGLSSIEPNQGFNQIVIEIAYNSRVCIPR</sequence>
<evidence type="ECO:0000313" key="2">
    <source>
        <dbReference type="Proteomes" id="UP000006048"/>
    </source>
</evidence>
<reference evidence="1 2" key="1">
    <citation type="submission" date="2012-06" db="EMBL/GenBank/DDBJ databases">
        <title>The complete chromosome of genome of Turneriella parva DSM 21527.</title>
        <authorList>
            <consortium name="US DOE Joint Genome Institute (JGI-PGF)"/>
            <person name="Lucas S."/>
            <person name="Han J."/>
            <person name="Lapidus A."/>
            <person name="Bruce D."/>
            <person name="Goodwin L."/>
            <person name="Pitluck S."/>
            <person name="Peters L."/>
            <person name="Kyrpides N."/>
            <person name="Mavromatis K."/>
            <person name="Ivanova N."/>
            <person name="Mikhailova N."/>
            <person name="Chertkov O."/>
            <person name="Detter J.C."/>
            <person name="Tapia R."/>
            <person name="Han C."/>
            <person name="Land M."/>
            <person name="Hauser L."/>
            <person name="Markowitz V."/>
            <person name="Cheng J.-F."/>
            <person name="Hugenholtz P."/>
            <person name="Woyke T."/>
            <person name="Wu D."/>
            <person name="Gronow S."/>
            <person name="Wellnitz S."/>
            <person name="Brambilla E."/>
            <person name="Klenk H.-P."/>
            <person name="Eisen J.A."/>
        </authorList>
    </citation>
    <scope>NUCLEOTIDE SEQUENCE [LARGE SCALE GENOMIC DNA]</scope>
    <source>
        <strain evidence="2">ATCC BAA-1111 / DSM 21527 / NCTC 11395 / H</strain>
    </source>
</reference>
<name>I4BA23_TURPD</name>
<keyword evidence="2" id="KW-1185">Reference proteome</keyword>
<accession>I4BA23</accession>